<reference evidence="3 4" key="1">
    <citation type="submission" date="2014-07" db="EMBL/GenBank/DDBJ databases">
        <title>Whole Genome Sequence of the Amycolatopsis methanolica 239.</title>
        <authorList>
            <person name="Tang B."/>
        </authorList>
    </citation>
    <scope>NUCLEOTIDE SEQUENCE [LARGE SCALE GENOMIC DNA]</scope>
    <source>
        <strain evidence="3 4">239</strain>
    </source>
</reference>
<dbReference type="HOGENOM" id="CLU_920220_0_0_11"/>
<dbReference type="AlphaFoldDB" id="A0A076MP78"/>
<evidence type="ECO:0000313" key="3">
    <source>
        <dbReference type="EMBL" id="AIJ22733.1"/>
    </source>
</evidence>
<feature type="compositionally biased region" description="Basic residues" evidence="1">
    <location>
        <begin position="239"/>
        <end position="253"/>
    </location>
</feature>
<proteinExistence type="predicted"/>
<dbReference type="InterPro" id="IPR041654">
    <property type="entry name" value="StyA_sbd"/>
</dbReference>
<keyword evidence="4" id="KW-1185">Reference proteome</keyword>
<dbReference type="eggNOG" id="COG0644">
    <property type="taxonomic scope" value="Bacteria"/>
</dbReference>
<evidence type="ECO:0000256" key="1">
    <source>
        <dbReference type="SAM" id="MobiDB-lite"/>
    </source>
</evidence>
<dbReference type="Pfam" id="PF17885">
    <property type="entry name" value="Smoa_sbd"/>
    <property type="match status" value="1"/>
</dbReference>
<feature type="compositionally biased region" description="Polar residues" evidence="1">
    <location>
        <begin position="281"/>
        <end position="302"/>
    </location>
</feature>
<dbReference type="EMBL" id="CP009110">
    <property type="protein sequence ID" value="AIJ22733.1"/>
    <property type="molecule type" value="Genomic_DNA"/>
</dbReference>
<keyword evidence="3" id="KW-0560">Oxidoreductase</keyword>
<name>A0A076MP78_AMYME</name>
<dbReference type="Gene3D" id="3.30.9.40">
    <property type="match status" value="2"/>
</dbReference>
<keyword evidence="3" id="KW-0503">Monooxygenase</keyword>
<evidence type="ECO:0000313" key="4">
    <source>
        <dbReference type="Proteomes" id="UP000062973"/>
    </source>
</evidence>
<feature type="region of interest" description="Disordered" evidence="1">
    <location>
        <begin position="275"/>
        <end position="302"/>
    </location>
</feature>
<dbReference type="GO" id="GO:0004497">
    <property type="term" value="F:monooxygenase activity"/>
    <property type="evidence" value="ECO:0007669"/>
    <property type="project" value="UniProtKB-KW"/>
</dbReference>
<sequence>MLGDGLEHGKPPFECLQARAADDPAFCHAALVLFSRADRPFDELAAGPLLNTVAHHHPLLERERALGVYHWPAAEFGYRAHHHWIGGLRFTGWFTHPSCAVDHRVYLPGLAEDLAARGGHVEVREVGPRDLAALGRRHDLLVVASGRGALSGLFPRRPEHSPHDAPRRLVCAGLYTGIAPAEPAAVTIGVAPGQGELLEIPLLSRHGRVTALLFENVPGGDLAVLNELTRRRTRRCSARRSWRSRTSTTRRRPSACLATSPSPTHATCCRARSRPRCGRTSCRSATTGSPSRSATPTWWWTR</sequence>
<accession>A0A076MP78</accession>
<gene>
    <name evidence="3" type="ORF">AMETH_2641</name>
</gene>
<feature type="domain" description="Styrene monooxygenase StyA putative substrate binding" evidence="2">
    <location>
        <begin position="146"/>
        <end position="233"/>
    </location>
</feature>
<feature type="region of interest" description="Disordered" evidence="1">
    <location>
        <begin position="239"/>
        <end position="258"/>
    </location>
</feature>
<dbReference type="Proteomes" id="UP000062973">
    <property type="component" value="Chromosome"/>
</dbReference>
<dbReference type="STRING" id="1068978.AMETH_2641"/>
<dbReference type="KEGG" id="amq:AMETH_2641"/>
<organism evidence="3 4">
    <name type="scientific">Amycolatopsis methanolica 239</name>
    <dbReference type="NCBI Taxonomy" id="1068978"/>
    <lineage>
        <taxon>Bacteria</taxon>
        <taxon>Bacillati</taxon>
        <taxon>Actinomycetota</taxon>
        <taxon>Actinomycetes</taxon>
        <taxon>Pseudonocardiales</taxon>
        <taxon>Pseudonocardiaceae</taxon>
        <taxon>Amycolatopsis</taxon>
        <taxon>Amycolatopsis methanolica group</taxon>
    </lineage>
</organism>
<evidence type="ECO:0000259" key="2">
    <source>
        <dbReference type="Pfam" id="PF17885"/>
    </source>
</evidence>
<protein>
    <submittedName>
        <fullName evidence="3">Monooxygenase</fullName>
    </submittedName>
</protein>